<dbReference type="EMBL" id="KZ805318">
    <property type="protein sequence ID" value="PVI04820.1"/>
    <property type="molecule type" value="Genomic_DNA"/>
</dbReference>
<protein>
    <submittedName>
        <fullName evidence="6">Cytochrome P450</fullName>
    </submittedName>
</protein>
<dbReference type="PANTHER" id="PTHR24304:SF2">
    <property type="entry name" value="24-HYDROXYCHOLESTEROL 7-ALPHA-HYDROXYLASE"/>
    <property type="match status" value="1"/>
</dbReference>
<dbReference type="Gene3D" id="1.10.630.10">
    <property type="entry name" value="Cytochrome P450"/>
    <property type="match status" value="1"/>
</dbReference>
<evidence type="ECO:0000313" key="7">
    <source>
        <dbReference type="Proteomes" id="UP000244855"/>
    </source>
</evidence>
<dbReference type="GO" id="GO:0008395">
    <property type="term" value="F:steroid hydroxylase activity"/>
    <property type="evidence" value="ECO:0007669"/>
    <property type="project" value="TreeGrafter"/>
</dbReference>
<dbReference type="InterPro" id="IPR050529">
    <property type="entry name" value="CYP450_sterol_14alpha_dmase"/>
</dbReference>
<name>A0A2V1E6B5_9PLEO</name>
<evidence type="ECO:0000256" key="3">
    <source>
        <dbReference type="ARBA" id="ARBA00022723"/>
    </source>
</evidence>
<accession>A0A2V1E6B5</accession>
<dbReference type="PROSITE" id="PS00086">
    <property type="entry name" value="CYTOCHROME_P450"/>
    <property type="match status" value="1"/>
</dbReference>
<gene>
    <name evidence="6" type="ORF">DM02DRAFT_143095</name>
</gene>
<dbReference type="GO" id="GO:0020037">
    <property type="term" value="F:heme binding"/>
    <property type="evidence" value="ECO:0007669"/>
    <property type="project" value="InterPro"/>
</dbReference>
<proteinExistence type="inferred from homology"/>
<dbReference type="OrthoDB" id="1470350at2759"/>
<dbReference type="InterPro" id="IPR017972">
    <property type="entry name" value="Cyt_P450_CS"/>
</dbReference>
<evidence type="ECO:0000256" key="4">
    <source>
        <dbReference type="ARBA" id="ARBA00023004"/>
    </source>
</evidence>
<keyword evidence="7" id="KW-1185">Reference proteome</keyword>
<dbReference type="STRING" id="97972.A0A2V1E6B5"/>
<dbReference type="GO" id="GO:0016705">
    <property type="term" value="F:oxidoreductase activity, acting on paired donors, with incorporation or reduction of molecular oxygen"/>
    <property type="evidence" value="ECO:0007669"/>
    <property type="project" value="InterPro"/>
</dbReference>
<dbReference type="SUPFAM" id="SSF48264">
    <property type="entry name" value="Cytochrome P450"/>
    <property type="match status" value="1"/>
</dbReference>
<dbReference type="GO" id="GO:0005506">
    <property type="term" value="F:iron ion binding"/>
    <property type="evidence" value="ECO:0007669"/>
    <property type="project" value="InterPro"/>
</dbReference>
<evidence type="ECO:0000313" key="6">
    <source>
        <dbReference type="EMBL" id="PVI04820.1"/>
    </source>
</evidence>
<organism evidence="6 7">
    <name type="scientific">Periconia macrospinosa</name>
    <dbReference type="NCBI Taxonomy" id="97972"/>
    <lineage>
        <taxon>Eukaryota</taxon>
        <taxon>Fungi</taxon>
        <taxon>Dikarya</taxon>
        <taxon>Ascomycota</taxon>
        <taxon>Pezizomycotina</taxon>
        <taxon>Dothideomycetes</taxon>
        <taxon>Pleosporomycetidae</taxon>
        <taxon>Pleosporales</taxon>
        <taxon>Massarineae</taxon>
        <taxon>Periconiaceae</taxon>
        <taxon>Periconia</taxon>
    </lineage>
</organism>
<reference evidence="6 7" key="1">
    <citation type="journal article" date="2018" name="Sci. Rep.">
        <title>Comparative genomics provides insights into the lifestyle and reveals functional heterogeneity of dark septate endophytic fungi.</title>
        <authorList>
            <person name="Knapp D.G."/>
            <person name="Nemeth J.B."/>
            <person name="Barry K."/>
            <person name="Hainaut M."/>
            <person name="Henrissat B."/>
            <person name="Johnson J."/>
            <person name="Kuo A."/>
            <person name="Lim J.H.P."/>
            <person name="Lipzen A."/>
            <person name="Nolan M."/>
            <person name="Ohm R.A."/>
            <person name="Tamas L."/>
            <person name="Grigoriev I.V."/>
            <person name="Spatafora J.W."/>
            <person name="Nagy L.G."/>
            <person name="Kovacs G.M."/>
        </authorList>
    </citation>
    <scope>NUCLEOTIDE SEQUENCE [LARGE SCALE GENOMIC DNA]</scope>
    <source>
        <strain evidence="6 7">DSE2036</strain>
    </source>
</reference>
<comment type="similarity">
    <text evidence="1 5">Belongs to the cytochrome P450 family.</text>
</comment>
<keyword evidence="5" id="KW-0560">Oxidoreductase</keyword>
<dbReference type="PANTHER" id="PTHR24304">
    <property type="entry name" value="CYTOCHROME P450 FAMILY 7"/>
    <property type="match status" value="1"/>
</dbReference>
<dbReference type="InterPro" id="IPR036396">
    <property type="entry name" value="Cyt_P450_sf"/>
</dbReference>
<keyword evidence="3 5" id="KW-0479">Metal-binding</keyword>
<keyword evidence="2 5" id="KW-0349">Heme</keyword>
<dbReference type="InterPro" id="IPR001128">
    <property type="entry name" value="Cyt_P450"/>
</dbReference>
<dbReference type="Pfam" id="PF00067">
    <property type="entry name" value="p450"/>
    <property type="match status" value="1"/>
</dbReference>
<dbReference type="AlphaFoldDB" id="A0A2V1E6B5"/>
<evidence type="ECO:0000256" key="5">
    <source>
        <dbReference type="RuleBase" id="RU000461"/>
    </source>
</evidence>
<evidence type="ECO:0000256" key="1">
    <source>
        <dbReference type="ARBA" id="ARBA00010617"/>
    </source>
</evidence>
<dbReference type="Proteomes" id="UP000244855">
    <property type="component" value="Unassembled WGS sequence"/>
</dbReference>
<keyword evidence="5" id="KW-0503">Monooxygenase</keyword>
<keyword evidence="4 5" id="KW-0408">Iron</keyword>
<sequence>MLPIRELHYDSDFWGADTESLNPKRFVNSNLSKSHSYRPWGGGHTLCPGRHLARRSANIFVAILLCKYNVTVESSRFPKSDGARPSPGVVTVGQGEDLKLRLMPRKSPE</sequence>
<evidence type="ECO:0000256" key="2">
    <source>
        <dbReference type="ARBA" id="ARBA00022617"/>
    </source>
</evidence>